<dbReference type="InterPro" id="IPR043129">
    <property type="entry name" value="ATPase_NBD"/>
</dbReference>
<keyword evidence="1" id="KW-1133">Transmembrane helix</keyword>
<organism evidence="2 3">
    <name type="scientific">Lamprobacter modestohalophilus</name>
    <dbReference type="NCBI Taxonomy" id="1064514"/>
    <lineage>
        <taxon>Bacteria</taxon>
        <taxon>Pseudomonadati</taxon>
        <taxon>Pseudomonadota</taxon>
        <taxon>Gammaproteobacteria</taxon>
        <taxon>Chromatiales</taxon>
        <taxon>Chromatiaceae</taxon>
        <taxon>Lamprobacter</taxon>
    </lineage>
</organism>
<dbReference type="Proteomes" id="UP001138768">
    <property type="component" value="Unassembled WGS sequence"/>
</dbReference>
<dbReference type="SUPFAM" id="SSF53067">
    <property type="entry name" value="Actin-like ATPase domain"/>
    <property type="match status" value="1"/>
</dbReference>
<protein>
    <recommendedName>
        <fullName evidence="4">PilN domain-containing protein</fullName>
    </recommendedName>
</protein>
<gene>
    <name evidence="2" type="ORF">CKO42_04470</name>
</gene>
<dbReference type="Pfam" id="PF05137">
    <property type="entry name" value="PilN"/>
    <property type="match status" value="1"/>
</dbReference>
<dbReference type="InterPro" id="IPR052534">
    <property type="entry name" value="Extracell_DNA_Util/SecSys_Comp"/>
</dbReference>
<keyword evidence="3" id="KW-1185">Reference proteome</keyword>
<keyword evidence="1" id="KW-0812">Transmembrane</keyword>
<dbReference type="PANTHER" id="PTHR40278">
    <property type="entry name" value="DNA UTILIZATION PROTEIN HOFN"/>
    <property type="match status" value="1"/>
</dbReference>
<proteinExistence type="predicted"/>
<comment type="caution">
    <text evidence="2">The sequence shown here is derived from an EMBL/GenBank/DDBJ whole genome shotgun (WGS) entry which is preliminary data.</text>
</comment>
<evidence type="ECO:0008006" key="4">
    <source>
        <dbReference type="Google" id="ProtNLM"/>
    </source>
</evidence>
<feature type="transmembrane region" description="Helical" evidence="1">
    <location>
        <begin position="193"/>
        <end position="218"/>
    </location>
</feature>
<sequence length="349" mass="38844">MDGNIGSMLAKVRQAFFGCLPRWFGRWLASRHPDLVVAPQGDRAQLFRDVIGERQPVGALVAHAPDMKPVLDVAETRSWRRIILELPSALILTRRLVLPAQVRGNLRRVVAYELDRLTPFAPTEVFFDARVVAGLSGGTTIDVELALCPRGQVTTWVDQLRAVKRPPSQITWPGAWAEANLLPPDEQPRPRRLAWIISGLLLLLVVGLTVTVLLTPLWQRAHEQDRLAQELTRMAAQAEEVSELREALERARVGSLAVLEHKRDYPRMTGLLLELTELLPDGTWVQTLNYRDGAVDIRGESSQATALIGVLERGPGISNVTFRSPVMQVSASGSERFHIAFDYKTVAVQ</sequence>
<evidence type="ECO:0000313" key="3">
    <source>
        <dbReference type="Proteomes" id="UP001138768"/>
    </source>
</evidence>
<keyword evidence="1" id="KW-0472">Membrane</keyword>
<evidence type="ECO:0000256" key="1">
    <source>
        <dbReference type="SAM" id="Phobius"/>
    </source>
</evidence>
<dbReference type="AlphaFoldDB" id="A0A9X0W6H3"/>
<dbReference type="EMBL" id="NRRY01000004">
    <property type="protein sequence ID" value="MBK1617719.1"/>
    <property type="molecule type" value="Genomic_DNA"/>
</dbReference>
<name>A0A9X0W6H3_9GAMM</name>
<dbReference type="PANTHER" id="PTHR40278:SF1">
    <property type="entry name" value="DNA UTILIZATION PROTEIN HOFN"/>
    <property type="match status" value="1"/>
</dbReference>
<accession>A0A9X0W6H3</accession>
<reference evidence="2 3" key="1">
    <citation type="journal article" date="2020" name="Microorganisms">
        <title>Osmotic Adaptation and Compatible Solute Biosynthesis of Phototrophic Bacteria as Revealed from Genome Analyses.</title>
        <authorList>
            <person name="Imhoff J.F."/>
            <person name="Rahn T."/>
            <person name="Kunzel S."/>
            <person name="Keller A."/>
            <person name="Neulinger S.C."/>
        </authorList>
    </citation>
    <scope>NUCLEOTIDE SEQUENCE [LARGE SCALE GENOMIC DNA]</scope>
    <source>
        <strain evidence="2 3">DSM 25653</strain>
    </source>
</reference>
<evidence type="ECO:0000313" key="2">
    <source>
        <dbReference type="EMBL" id="MBK1617719.1"/>
    </source>
</evidence>
<dbReference type="Gene3D" id="3.30.420.380">
    <property type="match status" value="1"/>
</dbReference>
<dbReference type="InterPro" id="IPR007813">
    <property type="entry name" value="PilN"/>
</dbReference>